<organism evidence="10 11">
    <name type="scientific">Rubrobacter marinus</name>
    <dbReference type="NCBI Taxonomy" id="2653852"/>
    <lineage>
        <taxon>Bacteria</taxon>
        <taxon>Bacillati</taxon>
        <taxon>Actinomycetota</taxon>
        <taxon>Rubrobacteria</taxon>
        <taxon>Rubrobacterales</taxon>
        <taxon>Rubrobacteraceae</taxon>
        <taxon>Rubrobacter</taxon>
    </lineage>
</organism>
<feature type="transmembrane region" description="Helical" evidence="9">
    <location>
        <begin position="306"/>
        <end position="327"/>
    </location>
</feature>
<dbReference type="GO" id="GO:0005886">
    <property type="term" value="C:plasma membrane"/>
    <property type="evidence" value="ECO:0007669"/>
    <property type="project" value="TreeGrafter"/>
</dbReference>
<feature type="transmembrane region" description="Helical" evidence="9">
    <location>
        <begin position="145"/>
        <end position="164"/>
    </location>
</feature>
<keyword evidence="11" id="KW-1185">Reference proteome</keyword>
<feature type="transmembrane region" description="Helical" evidence="9">
    <location>
        <begin position="208"/>
        <end position="228"/>
    </location>
</feature>
<feature type="transmembrane region" description="Helical" evidence="9">
    <location>
        <begin position="499"/>
        <end position="518"/>
    </location>
</feature>
<feature type="transmembrane region" description="Helical" evidence="9">
    <location>
        <begin position="343"/>
        <end position="360"/>
    </location>
</feature>
<dbReference type="AlphaFoldDB" id="A0A6G8Q1Z8"/>
<evidence type="ECO:0000256" key="6">
    <source>
        <dbReference type="ARBA" id="ARBA00022989"/>
    </source>
</evidence>
<keyword evidence="6 9" id="KW-1133">Transmembrane helix</keyword>
<feature type="transmembrane region" description="Helical" evidence="9">
    <location>
        <begin position="461"/>
        <end position="478"/>
    </location>
</feature>
<sequence length="524" mass="54833">MADTVRPGGTYRTLDEQREVLSPAEERFERARQTLGLFIGPLVFLTMYFAPLPLEPAQQTLAAILAFTIVYWLSEAVPIPVTAILALAMCVVFGVASSDDVYGSFSSDTIFLFIGAFIIAQAMMTHGLDRRFAFRVLSLPGVAKSTYGVIIAFGAIAALISAFISNTATAAMLLPIGLGMMGALGGLVSEQAEGSEGADPSRLRFGTALMLMISYGAGVGGLLTPIGTPPNLIGIEFIEQETDATITFFGWVATAAPICLIMFAALCVILILLNRPEVRRISGAESYINEQRGELGGLSRGERNTLIVFGVAVSLWVLPGVLALVLGQDSAVYGAVTDRLDEGTVAIIAAALLFILPVSWRDRRFTMNWNQAVRIDWGTVILFGCGIALGTLLSSTGLADVIGNGIANTLGVTSLLAVAGVSALIAILISETTSNTASATIVVPIVIPIAAAAGLDPVIPALAAVFGASFGFMMPVSTPQNAVVYGSGMIPITKMVRSGIVFDIIGILLIVALIPIMARVTGLA</sequence>
<comment type="similarity">
    <text evidence="2">Belongs to the SLC13A/DASS transporter (TC 2.A.47) family. NADC subfamily.</text>
</comment>
<evidence type="ECO:0000256" key="8">
    <source>
        <dbReference type="ARBA" id="ARBA00031174"/>
    </source>
</evidence>
<dbReference type="PANTHER" id="PTHR10283:SF82">
    <property type="entry name" value="SOLUTE CARRIER FAMILY 13 MEMBER 2"/>
    <property type="match status" value="1"/>
</dbReference>
<evidence type="ECO:0000256" key="1">
    <source>
        <dbReference type="ARBA" id="ARBA00004141"/>
    </source>
</evidence>
<dbReference type="Proteomes" id="UP000502706">
    <property type="component" value="Chromosome"/>
</dbReference>
<evidence type="ECO:0000313" key="11">
    <source>
        <dbReference type="Proteomes" id="UP000502706"/>
    </source>
</evidence>
<keyword evidence="4" id="KW-0813">Transport</keyword>
<dbReference type="PANTHER" id="PTHR10283">
    <property type="entry name" value="SOLUTE CARRIER FAMILY 13 MEMBER"/>
    <property type="match status" value="1"/>
</dbReference>
<feature type="transmembrane region" description="Helical" evidence="9">
    <location>
        <begin position="372"/>
        <end position="393"/>
    </location>
</feature>
<evidence type="ECO:0000256" key="5">
    <source>
        <dbReference type="ARBA" id="ARBA00022692"/>
    </source>
</evidence>
<dbReference type="EMBL" id="CP045121">
    <property type="protein sequence ID" value="QIN80440.1"/>
    <property type="molecule type" value="Genomic_DNA"/>
</dbReference>
<proteinExistence type="inferred from homology"/>
<evidence type="ECO:0000256" key="9">
    <source>
        <dbReference type="SAM" id="Phobius"/>
    </source>
</evidence>
<dbReference type="KEGG" id="rmar:GBA65_20135"/>
<feature type="transmembrane region" description="Helical" evidence="9">
    <location>
        <begin position="405"/>
        <end position="429"/>
    </location>
</feature>
<evidence type="ECO:0000256" key="2">
    <source>
        <dbReference type="ARBA" id="ARBA00006772"/>
    </source>
</evidence>
<feature type="transmembrane region" description="Helical" evidence="9">
    <location>
        <begin position="436"/>
        <end position="455"/>
    </location>
</feature>
<feature type="transmembrane region" description="Helical" evidence="9">
    <location>
        <begin position="248"/>
        <end position="273"/>
    </location>
</feature>
<keyword evidence="7 9" id="KW-0472">Membrane</keyword>
<dbReference type="RefSeq" id="WP_166398110.1">
    <property type="nucleotide sequence ID" value="NZ_CP045121.1"/>
</dbReference>
<feature type="transmembrane region" description="Helical" evidence="9">
    <location>
        <begin position="104"/>
        <end position="124"/>
    </location>
</feature>
<evidence type="ECO:0000256" key="7">
    <source>
        <dbReference type="ARBA" id="ARBA00023136"/>
    </source>
</evidence>
<feature type="transmembrane region" description="Helical" evidence="9">
    <location>
        <begin position="81"/>
        <end position="98"/>
    </location>
</feature>
<reference evidence="10 11" key="1">
    <citation type="submission" date="2019-10" db="EMBL/GenBank/DDBJ databases">
        <title>Rubrobacter sp nov SCSIO 52915 isolated from a deep-sea sediment in the South China Sea.</title>
        <authorList>
            <person name="Chen R.W."/>
        </authorList>
    </citation>
    <scope>NUCLEOTIDE SEQUENCE [LARGE SCALE GENOMIC DNA]</scope>
    <source>
        <strain evidence="10 11">SCSIO 52915</strain>
    </source>
</reference>
<dbReference type="NCBIfam" id="TIGR00785">
    <property type="entry name" value="dass"/>
    <property type="match status" value="1"/>
</dbReference>
<dbReference type="InterPro" id="IPR001898">
    <property type="entry name" value="SLC13A/DASS"/>
</dbReference>
<dbReference type="InterPro" id="IPR031312">
    <property type="entry name" value="Na/sul_symport_CS"/>
</dbReference>
<dbReference type="Pfam" id="PF00939">
    <property type="entry name" value="Na_sulph_symp"/>
    <property type="match status" value="1"/>
</dbReference>
<keyword evidence="5 9" id="KW-0812">Transmembrane</keyword>
<name>A0A6G8Q1Z8_9ACTN</name>
<dbReference type="PROSITE" id="PS01271">
    <property type="entry name" value="NA_SULFATE"/>
    <property type="match status" value="1"/>
</dbReference>
<dbReference type="GO" id="GO:0015141">
    <property type="term" value="F:succinate transmembrane transporter activity"/>
    <property type="evidence" value="ECO:0007669"/>
    <property type="project" value="UniProtKB-ARBA"/>
</dbReference>
<gene>
    <name evidence="10" type="ORF">GBA65_20135</name>
</gene>
<accession>A0A6G8Q1Z8</accession>
<evidence type="ECO:0000256" key="3">
    <source>
        <dbReference type="ARBA" id="ARBA00020150"/>
    </source>
</evidence>
<feature type="transmembrane region" description="Helical" evidence="9">
    <location>
        <begin position="34"/>
        <end position="51"/>
    </location>
</feature>
<comment type="subcellular location">
    <subcellularLocation>
        <location evidence="1">Membrane</location>
        <topology evidence="1">Multi-pass membrane protein</topology>
    </subcellularLocation>
</comment>
<dbReference type="CDD" id="cd01115">
    <property type="entry name" value="SLC13_permease"/>
    <property type="match status" value="1"/>
</dbReference>
<protein>
    <recommendedName>
        <fullName evidence="3">Sodium-dependent dicarboxylate transporter SdcS</fullName>
    </recommendedName>
    <alternativeName>
        <fullName evidence="8">Na(+)/dicarboxylate symporter</fullName>
    </alternativeName>
</protein>
<evidence type="ECO:0000256" key="4">
    <source>
        <dbReference type="ARBA" id="ARBA00022448"/>
    </source>
</evidence>
<evidence type="ECO:0000313" key="10">
    <source>
        <dbReference type="EMBL" id="QIN80440.1"/>
    </source>
</evidence>